<sequence length="216" mass="24065">MSDDTEFEQEESLFEAPPMGEQERMVEAVLFASAAPVTVAELAARMPHGSDPAEALVHLRKRYEGRGVNLVRVGDSWAMRTAHDLGFLMHKEVVETRKLSRAAIETLAIISYHQPVTRAEIEEIRGVSVSRGTVDQLLELEWIRFGRRKMTPGRPVTFVVTQSFLDHFGLESARDLPGLKELRAAGLLDNRPPPGIGLPDDEDEAGEDGQSEMFEE</sequence>
<dbReference type="Gene3D" id="1.10.10.10">
    <property type="entry name" value="Winged helix-like DNA-binding domain superfamily/Winged helix DNA-binding domain"/>
    <property type="match status" value="2"/>
</dbReference>
<dbReference type="InterPro" id="IPR005234">
    <property type="entry name" value="ScpB_csome_segregation"/>
</dbReference>
<dbReference type="PANTHER" id="PTHR34298:SF2">
    <property type="entry name" value="SEGREGATION AND CONDENSATION PROTEIN B"/>
    <property type="match status" value="1"/>
</dbReference>
<evidence type="ECO:0000256" key="4">
    <source>
        <dbReference type="ARBA" id="ARBA00023306"/>
    </source>
</evidence>
<gene>
    <name evidence="6" type="ORF">STA1M1_14360</name>
</gene>
<name>A0ABQ5LRD3_9RHOB</name>
<dbReference type="NCBIfam" id="TIGR00281">
    <property type="entry name" value="SMC-Scp complex subunit ScpB"/>
    <property type="match status" value="1"/>
</dbReference>
<evidence type="ECO:0000256" key="2">
    <source>
        <dbReference type="ARBA" id="ARBA00022618"/>
    </source>
</evidence>
<dbReference type="SUPFAM" id="SSF46785">
    <property type="entry name" value="Winged helix' DNA-binding domain"/>
    <property type="match status" value="2"/>
</dbReference>
<dbReference type="EMBL" id="BROH01000003">
    <property type="protein sequence ID" value="GKY87567.1"/>
    <property type="molecule type" value="Genomic_DNA"/>
</dbReference>
<feature type="region of interest" description="Disordered" evidence="5">
    <location>
        <begin position="186"/>
        <end position="216"/>
    </location>
</feature>
<organism evidence="6 7">
    <name type="scientific">Sinisalibacter aestuarii</name>
    <dbReference type="NCBI Taxonomy" id="2949426"/>
    <lineage>
        <taxon>Bacteria</taxon>
        <taxon>Pseudomonadati</taxon>
        <taxon>Pseudomonadota</taxon>
        <taxon>Alphaproteobacteria</taxon>
        <taxon>Rhodobacterales</taxon>
        <taxon>Roseobacteraceae</taxon>
        <taxon>Sinisalibacter</taxon>
    </lineage>
</organism>
<protein>
    <submittedName>
        <fullName evidence="6">Segregation and condensation protein B</fullName>
    </submittedName>
</protein>
<evidence type="ECO:0000256" key="5">
    <source>
        <dbReference type="SAM" id="MobiDB-lite"/>
    </source>
</evidence>
<evidence type="ECO:0000256" key="1">
    <source>
        <dbReference type="ARBA" id="ARBA00022490"/>
    </source>
</evidence>
<proteinExistence type="predicted"/>
<accession>A0ABQ5LRD3</accession>
<keyword evidence="7" id="KW-1185">Reference proteome</keyword>
<reference evidence="6" key="1">
    <citation type="journal article" date="2023" name="Int. J. Syst. Evol. Microbiol.">
        <title>Sinisalibacter aestuarii sp. nov., isolated from estuarine sediment of the Arakawa River.</title>
        <authorList>
            <person name="Arafat S.T."/>
            <person name="Hirano S."/>
            <person name="Sato A."/>
            <person name="Takeuchi K."/>
            <person name="Yasuda T."/>
            <person name="Terahara T."/>
            <person name="Hamada M."/>
            <person name="Kobayashi T."/>
        </authorList>
    </citation>
    <scope>NUCLEOTIDE SEQUENCE</scope>
    <source>
        <strain evidence="6">B-399</strain>
    </source>
</reference>
<dbReference type="InterPro" id="IPR036388">
    <property type="entry name" value="WH-like_DNA-bd_sf"/>
</dbReference>
<keyword evidence="3" id="KW-0159">Chromosome partition</keyword>
<keyword evidence="1" id="KW-0963">Cytoplasm</keyword>
<evidence type="ECO:0000256" key="3">
    <source>
        <dbReference type="ARBA" id="ARBA00022829"/>
    </source>
</evidence>
<dbReference type="Proteomes" id="UP001144205">
    <property type="component" value="Unassembled WGS sequence"/>
</dbReference>
<dbReference type="RefSeq" id="WP_281841552.1">
    <property type="nucleotide sequence ID" value="NZ_BROH01000003.1"/>
</dbReference>
<comment type="caution">
    <text evidence="6">The sequence shown here is derived from an EMBL/GenBank/DDBJ whole genome shotgun (WGS) entry which is preliminary data.</text>
</comment>
<dbReference type="PANTHER" id="PTHR34298">
    <property type="entry name" value="SEGREGATION AND CONDENSATION PROTEIN B"/>
    <property type="match status" value="1"/>
</dbReference>
<feature type="compositionally biased region" description="Acidic residues" evidence="5">
    <location>
        <begin position="199"/>
        <end position="216"/>
    </location>
</feature>
<dbReference type="Pfam" id="PF04079">
    <property type="entry name" value="SMC_ScpB"/>
    <property type="match status" value="1"/>
</dbReference>
<evidence type="ECO:0000313" key="6">
    <source>
        <dbReference type="EMBL" id="GKY87567.1"/>
    </source>
</evidence>
<evidence type="ECO:0000313" key="7">
    <source>
        <dbReference type="Proteomes" id="UP001144205"/>
    </source>
</evidence>
<dbReference type="InterPro" id="IPR036390">
    <property type="entry name" value="WH_DNA-bd_sf"/>
</dbReference>
<keyword evidence="4" id="KW-0131">Cell cycle</keyword>
<keyword evidence="2" id="KW-0132">Cell division</keyword>